<dbReference type="InterPro" id="IPR000504">
    <property type="entry name" value="RRM_dom"/>
</dbReference>
<dbReference type="InterPro" id="IPR024666">
    <property type="entry name" value="HnRNP_M_PY-NLS"/>
</dbReference>
<dbReference type="Pfam" id="PF11532">
    <property type="entry name" value="HnRNP_M_NLS"/>
    <property type="match status" value="1"/>
</dbReference>
<dbReference type="SUPFAM" id="SSF54928">
    <property type="entry name" value="RNA-binding domain, RBD"/>
    <property type="match status" value="1"/>
</dbReference>
<dbReference type="InterPro" id="IPR035979">
    <property type="entry name" value="RBD_domain_sf"/>
</dbReference>
<evidence type="ECO:0000256" key="1">
    <source>
        <dbReference type="SAM" id="MobiDB-lite"/>
    </source>
</evidence>
<dbReference type="Gene3D" id="3.30.70.330">
    <property type="match status" value="1"/>
</dbReference>
<dbReference type="Proteomes" id="UP000829720">
    <property type="component" value="Unassembled WGS sequence"/>
</dbReference>
<feature type="domain" description="HnRNP M nuclear localisation signal" evidence="3">
    <location>
        <begin position="22"/>
        <end position="46"/>
    </location>
</feature>
<feature type="domain" description="RRM" evidence="2">
    <location>
        <begin position="49"/>
        <end position="88"/>
    </location>
</feature>
<dbReference type="AlphaFoldDB" id="A0A8T3CCX7"/>
<protein>
    <submittedName>
        <fullName evidence="4">Uncharacterized protein</fullName>
    </submittedName>
</protein>
<dbReference type="InterPro" id="IPR012677">
    <property type="entry name" value="Nucleotide-bd_a/b_plait_sf"/>
</dbReference>
<evidence type="ECO:0000259" key="2">
    <source>
        <dbReference type="Pfam" id="PF00076"/>
    </source>
</evidence>
<organism evidence="4 5">
    <name type="scientific">Albula goreensis</name>
    <dbReference type="NCBI Taxonomy" id="1534307"/>
    <lineage>
        <taxon>Eukaryota</taxon>
        <taxon>Metazoa</taxon>
        <taxon>Chordata</taxon>
        <taxon>Craniata</taxon>
        <taxon>Vertebrata</taxon>
        <taxon>Euteleostomi</taxon>
        <taxon>Actinopterygii</taxon>
        <taxon>Neopterygii</taxon>
        <taxon>Teleostei</taxon>
        <taxon>Albuliformes</taxon>
        <taxon>Albulidae</taxon>
        <taxon>Albula</taxon>
    </lineage>
</organism>
<dbReference type="EMBL" id="JAERUA010000024">
    <property type="protein sequence ID" value="KAI1882849.1"/>
    <property type="molecule type" value="Genomic_DNA"/>
</dbReference>
<evidence type="ECO:0000259" key="3">
    <source>
        <dbReference type="Pfam" id="PF11532"/>
    </source>
</evidence>
<accession>A0A8T3CCX7</accession>
<dbReference type="Pfam" id="PF00076">
    <property type="entry name" value="RRM_1"/>
    <property type="match status" value="1"/>
</dbReference>
<gene>
    <name evidence="4" type="ORF">AGOR_G00239140</name>
</gene>
<proteinExistence type="predicted"/>
<evidence type="ECO:0000313" key="5">
    <source>
        <dbReference type="Proteomes" id="UP000829720"/>
    </source>
</evidence>
<sequence>MSTEAAPEKPALGSGMNGKPNHESRKERPPKRGGGRFEPYANQSRRFRVFVSNIPFDVKWQALKDLMKEKVGEVTYVEHLMDAEGKSRVSDEISL</sequence>
<dbReference type="GO" id="GO:0003723">
    <property type="term" value="F:RNA binding"/>
    <property type="evidence" value="ECO:0007669"/>
    <property type="project" value="InterPro"/>
</dbReference>
<reference evidence="4" key="1">
    <citation type="submission" date="2021-01" db="EMBL/GenBank/DDBJ databases">
        <authorList>
            <person name="Zahm M."/>
            <person name="Roques C."/>
            <person name="Cabau C."/>
            <person name="Klopp C."/>
            <person name="Donnadieu C."/>
            <person name="Jouanno E."/>
            <person name="Lampietro C."/>
            <person name="Louis A."/>
            <person name="Herpin A."/>
            <person name="Echchiki A."/>
            <person name="Berthelot C."/>
            <person name="Parey E."/>
            <person name="Roest-Crollius H."/>
            <person name="Braasch I."/>
            <person name="Postlethwait J."/>
            <person name="Bobe J."/>
            <person name="Montfort J."/>
            <person name="Bouchez O."/>
            <person name="Begum T."/>
            <person name="Mejri S."/>
            <person name="Adams A."/>
            <person name="Chen W.-J."/>
            <person name="Guiguen Y."/>
        </authorList>
    </citation>
    <scope>NUCLEOTIDE SEQUENCE</scope>
    <source>
        <tissue evidence="4">Blood</tissue>
    </source>
</reference>
<comment type="caution">
    <text evidence="4">The sequence shown here is derived from an EMBL/GenBank/DDBJ whole genome shotgun (WGS) entry which is preliminary data.</text>
</comment>
<name>A0A8T3CCX7_9TELE</name>
<keyword evidence="5" id="KW-1185">Reference proteome</keyword>
<dbReference type="OrthoDB" id="8889075at2759"/>
<feature type="region of interest" description="Disordered" evidence="1">
    <location>
        <begin position="1"/>
        <end position="40"/>
    </location>
</feature>
<evidence type="ECO:0000313" key="4">
    <source>
        <dbReference type="EMBL" id="KAI1882849.1"/>
    </source>
</evidence>